<dbReference type="EC" id="2.4.1.83" evidence="4"/>
<dbReference type="GO" id="GO:0035269">
    <property type="term" value="P:protein O-linked glycosylation via mannose"/>
    <property type="evidence" value="ECO:0007669"/>
    <property type="project" value="TreeGrafter"/>
</dbReference>
<accession>A0A2U1NYR0</accession>
<dbReference type="Gene3D" id="3.30.559.10">
    <property type="entry name" value="Chloramphenicol acetyltransferase-like domain"/>
    <property type="match status" value="1"/>
</dbReference>
<evidence type="ECO:0000313" key="6">
    <source>
        <dbReference type="EMBL" id="PWA78570.1"/>
    </source>
</evidence>
<dbReference type="SUPFAM" id="SSF53448">
    <property type="entry name" value="Nucleotide-diphospho-sugar transferases"/>
    <property type="match status" value="1"/>
</dbReference>
<dbReference type="Proteomes" id="UP000245207">
    <property type="component" value="Unassembled WGS sequence"/>
</dbReference>
<reference evidence="6 7" key="1">
    <citation type="journal article" date="2018" name="Mol. Plant">
        <title>The genome of Artemisia annua provides insight into the evolution of Asteraceae family and artemisinin biosynthesis.</title>
        <authorList>
            <person name="Shen Q."/>
            <person name="Zhang L."/>
            <person name="Liao Z."/>
            <person name="Wang S."/>
            <person name="Yan T."/>
            <person name="Shi P."/>
            <person name="Liu M."/>
            <person name="Fu X."/>
            <person name="Pan Q."/>
            <person name="Wang Y."/>
            <person name="Lv Z."/>
            <person name="Lu X."/>
            <person name="Zhang F."/>
            <person name="Jiang W."/>
            <person name="Ma Y."/>
            <person name="Chen M."/>
            <person name="Hao X."/>
            <person name="Li L."/>
            <person name="Tang Y."/>
            <person name="Lv G."/>
            <person name="Zhou Y."/>
            <person name="Sun X."/>
            <person name="Brodelius P.E."/>
            <person name="Rose J.K.C."/>
            <person name="Tang K."/>
        </authorList>
    </citation>
    <scope>NUCLEOTIDE SEQUENCE [LARGE SCALE GENOMIC DNA]</scope>
    <source>
        <strain evidence="7">cv. Huhao1</strain>
        <tissue evidence="6">Leaf</tissue>
    </source>
</reference>
<dbReference type="UniPathway" id="UPA00378"/>
<keyword evidence="4" id="KW-0256">Endoplasmic reticulum</keyword>
<dbReference type="Pfam" id="PF00535">
    <property type="entry name" value="Glycos_transf_2"/>
    <property type="match status" value="1"/>
</dbReference>
<dbReference type="InterPro" id="IPR023213">
    <property type="entry name" value="CAT-like_dom_sf"/>
</dbReference>
<evidence type="ECO:0000256" key="1">
    <source>
        <dbReference type="ARBA" id="ARBA00006739"/>
    </source>
</evidence>
<proteinExistence type="inferred from homology"/>
<dbReference type="PANTHER" id="PTHR43398">
    <property type="entry name" value="DOLICHOL-PHOSPHATE MANNOSYLTRANSFERASE SUBUNIT 1"/>
    <property type="match status" value="1"/>
</dbReference>
<organism evidence="6 7">
    <name type="scientific">Artemisia annua</name>
    <name type="common">Sweet wormwood</name>
    <dbReference type="NCBI Taxonomy" id="35608"/>
    <lineage>
        <taxon>Eukaryota</taxon>
        <taxon>Viridiplantae</taxon>
        <taxon>Streptophyta</taxon>
        <taxon>Embryophyta</taxon>
        <taxon>Tracheophyta</taxon>
        <taxon>Spermatophyta</taxon>
        <taxon>Magnoliopsida</taxon>
        <taxon>eudicotyledons</taxon>
        <taxon>Gunneridae</taxon>
        <taxon>Pentapetalae</taxon>
        <taxon>asterids</taxon>
        <taxon>campanulids</taxon>
        <taxon>Asterales</taxon>
        <taxon>Asteraceae</taxon>
        <taxon>Asteroideae</taxon>
        <taxon>Anthemideae</taxon>
        <taxon>Artemisiinae</taxon>
        <taxon>Artemisia</taxon>
    </lineage>
</organism>
<dbReference type="EMBL" id="PKPP01001966">
    <property type="protein sequence ID" value="PWA78570.1"/>
    <property type="molecule type" value="Genomic_DNA"/>
</dbReference>
<evidence type="ECO:0000256" key="2">
    <source>
        <dbReference type="ARBA" id="ARBA00022676"/>
    </source>
</evidence>
<dbReference type="GO" id="GO:0006488">
    <property type="term" value="P:dolichol-linked oligosaccharide biosynthetic process"/>
    <property type="evidence" value="ECO:0007669"/>
    <property type="project" value="TreeGrafter"/>
</dbReference>
<dbReference type="InterPro" id="IPR029044">
    <property type="entry name" value="Nucleotide-diphossugar_trans"/>
</dbReference>
<evidence type="ECO:0000313" key="7">
    <source>
        <dbReference type="Proteomes" id="UP000245207"/>
    </source>
</evidence>
<dbReference type="InterPro" id="IPR039528">
    <property type="entry name" value="DPM1-like"/>
</dbReference>
<protein>
    <recommendedName>
        <fullName evidence="4">Dolichol-phosphate mannosyltransferase subunit 1</fullName>
        <ecNumber evidence="4">2.4.1.83</ecNumber>
    </recommendedName>
</protein>
<dbReference type="FunFam" id="3.90.550.10:FF:000082">
    <property type="entry name" value="Dolichol-phosphate mannosyltransferase subunit 1"/>
    <property type="match status" value="1"/>
</dbReference>
<keyword evidence="7" id="KW-1185">Reference proteome</keyword>
<evidence type="ECO:0000259" key="5">
    <source>
        <dbReference type="Pfam" id="PF00535"/>
    </source>
</evidence>
<dbReference type="Pfam" id="PF02458">
    <property type="entry name" value="Transferase"/>
    <property type="match status" value="1"/>
</dbReference>
<comment type="pathway">
    <text evidence="4">Protein modification; protein glycosylation.</text>
</comment>
<keyword evidence="2 4" id="KW-0328">Glycosyltransferase</keyword>
<comment type="subunit">
    <text evidence="4">Component of the dolichol-phosphate mannose (DPM) synthase complex.</text>
</comment>
<comment type="catalytic activity">
    <reaction evidence="4">
        <text>a di-trans,poly-cis-dolichyl phosphate + GDP-alpha-D-mannose = a di-trans,poly-cis-dolichyl beta-D-mannosyl phosphate + GDP</text>
        <dbReference type="Rhea" id="RHEA:21184"/>
        <dbReference type="Rhea" id="RHEA-COMP:19498"/>
        <dbReference type="Rhea" id="RHEA-COMP:19501"/>
        <dbReference type="ChEBI" id="CHEBI:57527"/>
        <dbReference type="ChEBI" id="CHEBI:57683"/>
        <dbReference type="ChEBI" id="CHEBI:58189"/>
        <dbReference type="ChEBI" id="CHEBI:58211"/>
    </reaction>
</comment>
<comment type="function">
    <text evidence="4">Transfers mannose from GDP-mannose to dolichol monophosphate to form dolichol phosphate mannose (Dol-P-Man) which is the mannosyl donor in pathways leading to N-glycosylation, glycosyl phosphatidylinositol membrane anchoring, and O-mannosylation of proteins.</text>
</comment>
<evidence type="ECO:0000256" key="3">
    <source>
        <dbReference type="ARBA" id="ARBA00022679"/>
    </source>
</evidence>
<dbReference type="GO" id="GO:0005789">
    <property type="term" value="C:endoplasmic reticulum membrane"/>
    <property type="evidence" value="ECO:0007669"/>
    <property type="project" value="TreeGrafter"/>
</dbReference>
<feature type="domain" description="Glycosyltransferase 2-like" evidence="5">
    <location>
        <begin position="14"/>
        <end position="182"/>
    </location>
</feature>
<dbReference type="CDD" id="cd06442">
    <property type="entry name" value="DPM1_like"/>
    <property type="match status" value="1"/>
</dbReference>
<dbReference type="Gene3D" id="3.90.550.10">
    <property type="entry name" value="Spore Coat Polysaccharide Biosynthesis Protein SpsA, Chain A"/>
    <property type="match status" value="1"/>
</dbReference>
<dbReference type="InterPro" id="IPR001173">
    <property type="entry name" value="Glyco_trans_2-like"/>
</dbReference>
<sequence length="406" mass="44991">MGEEESNNKKNKYSIIIPTYNERLNIALIVFLVFKHIPDVDFEIIVVDDGSPDGTQDIVKQLQQVYGEDRILLRARPKKLGLGTAYIHGLKHASGNFVVIMDADLSHHPKYLPHFIKKQIKTGADIVTGTRYVRGGGVHGWTLMRKLTSRGANVLAHTLLWPGVSDLTGSFRLYKKSVLEDIISSCVSKGYVFQMEMIIFDGGSLSTFVKSWAGTSYGSQKIVYHNQGASSLFPANDLWLRDSSIVISALKADVVAKGVKDPTRVEVVSALLWKCFMVATKEKTDSRKPSLLSHVVNLRKRLVSTLSENAIGNLIWLASAECKTNSRIQLCDLVQEVRDGVSKINSEFVKKIQGDKGTKVKEESLKSLKECKDSNNYIGFTSLCKMGLYEADFGWGKPIWACGGGV</sequence>
<comment type="subcellular location">
    <subcellularLocation>
        <location evidence="4">Endoplasmic reticulum</location>
    </subcellularLocation>
</comment>
<dbReference type="AlphaFoldDB" id="A0A2U1NYR0"/>
<comment type="similarity">
    <text evidence="1 4">Belongs to the glycosyltransferase 2 family.</text>
</comment>
<dbReference type="GO" id="GO:0006506">
    <property type="term" value="P:GPI anchor biosynthetic process"/>
    <property type="evidence" value="ECO:0007669"/>
    <property type="project" value="TreeGrafter"/>
</dbReference>
<name>A0A2U1NYR0_ARTAN</name>
<dbReference type="GO" id="GO:0004582">
    <property type="term" value="F:dolichyl-phosphate beta-D-mannosyltransferase activity"/>
    <property type="evidence" value="ECO:0007669"/>
    <property type="project" value="UniProtKB-UniRule"/>
</dbReference>
<dbReference type="STRING" id="35608.A0A2U1NYR0"/>
<dbReference type="OrthoDB" id="2603at2759"/>
<keyword evidence="3 4" id="KW-0808">Transferase</keyword>
<gene>
    <name evidence="6" type="ORF">CTI12_AA167040</name>
</gene>
<evidence type="ECO:0000256" key="4">
    <source>
        <dbReference type="RuleBase" id="RU365083"/>
    </source>
</evidence>
<comment type="caution">
    <text evidence="6">The sequence shown here is derived from an EMBL/GenBank/DDBJ whole genome shotgun (WGS) entry which is preliminary data.</text>
</comment>
<dbReference type="PANTHER" id="PTHR43398:SF1">
    <property type="entry name" value="DOLICHOL-PHOSPHATE MANNOSYLTRANSFERASE SUBUNIT 1"/>
    <property type="match status" value="1"/>
</dbReference>